<dbReference type="Proteomes" id="UP000886520">
    <property type="component" value="Chromosome 8"/>
</dbReference>
<evidence type="ECO:0000313" key="7">
    <source>
        <dbReference type="Proteomes" id="UP000886520"/>
    </source>
</evidence>
<dbReference type="GO" id="GO:0000139">
    <property type="term" value="C:Golgi membrane"/>
    <property type="evidence" value="ECO:0007669"/>
    <property type="project" value="UniProtKB-SubCell"/>
</dbReference>
<dbReference type="EMBL" id="JABFUD020000008">
    <property type="protein sequence ID" value="KAI5076779.1"/>
    <property type="molecule type" value="Genomic_DNA"/>
</dbReference>
<dbReference type="GO" id="GO:0016757">
    <property type="term" value="F:glycosyltransferase activity"/>
    <property type="evidence" value="ECO:0007669"/>
    <property type="project" value="InterPro"/>
</dbReference>
<evidence type="ECO:0000313" key="6">
    <source>
        <dbReference type="EMBL" id="KAI5076779.1"/>
    </source>
</evidence>
<comment type="similarity">
    <text evidence="2">Belongs to the glycosyltransferase 47 family.</text>
</comment>
<protein>
    <recommendedName>
        <fullName evidence="5">Exostosin GT47 domain-containing protein</fullName>
    </recommendedName>
</protein>
<comment type="caution">
    <text evidence="6">The sequence shown here is derived from an EMBL/GenBank/DDBJ whole genome shotgun (WGS) entry which is preliminary data.</text>
</comment>
<accession>A0A9D4ZIJ3</accession>
<dbReference type="PANTHER" id="PTHR11062:SF73">
    <property type="entry name" value="EXOSTOSIN-LIKE 3"/>
    <property type="match status" value="1"/>
</dbReference>
<proteinExistence type="inferred from homology"/>
<dbReference type="OrthoDB" id="1891937at2759"/>
<gene>
    <name evidence="6" type="ORF">GOP47_0008844</name>
</gene>
<dbReference type="AlphaFoldDB" id="A0A9D4ZIJ3"/>
<keyword evidence="3" id="KW-0812">Transmembrane</keyword>
<organism evidence="6 7">
    <name type="scientific">Adiantum capillus-veneris</name>
    <name type="common">Maidenhair fern</name>
    <dbReference type="NCBI Taxonomy" id="13818"/>
    <lineage>
        <taxon>Eukaryota</taxon>
        <taxon>Viridiplantae</taxon>
        <taxon>Streptophyta</taxon>
        <taxon>Embryophyta</taxon>
        <taxon>Tracheophyta</taxon>
        <taxon>Polypodiopsida</taxon>
        <taxon>Polypodiidae</taxon>
        <taxon>Polypodiales</taxon>
        <taxon>Pteridineae</taxon>
        <taxon>Pteridaceae</taxon>
        <taxon>Vittarioideae</taxon>
        <taxon>Adiantum</taxon>
    </lineage>
</organism>
<comment type="subcellular location">
    <subcellularLocation>
        <location evidence="1">Golgi apparatus membrane</location>
        <topology evidence="1">Single-pass type II membrane protein</topology>
    </subcellularLocation>
</comment>
<feature type="domain" description="Exostosin GT47" evidence="5">
    <location>
        <begin position="217"/>
        <end position="432"/>
    </location>
</feature>
<evidence type="ECO:0000256" key="4">
    <source>
        <dbReference type="ARBA" id="ARBA00023034"/>
    </source>
</evidence>
<dbReference type="Pfam" id="PF03016">
    <property type="entry name" value="Exostosin_GT47"/>
    <property type="match status" value="1"/>
</dbReference>
<reference evidence="6" key="1">
    <citation type="submission" date="2021-01" db="EMBL/GenBank/DDBJ databases">
        <title>Adiantum capillus-veneris genome.</title>
        <authorList>
            <person name="Fang Y."/>
            <person name="Liao Q."/>
        </authorList>
    </citation>
    <scope>NUCLEOTIDE SEQUENCE</scope>
    <source>
        <strain evidence="6">H3</strain>
        <tissue evidence="6">Leaf</tissue>
    </source>
</reference>
<keyword evidence="4" id="KW-0333">Golgi apparatus</keyword>
<dbReference type="PROSITE" id="PS51257">
    <property type="entry name" value="PROKAR_LIPOPROTEIN"/>
    <property type="match status" value="1"/>
</dbReference>
<evidence type="ECO:0000256" key="3">
    <source>
        <dbReference type="ARBA" id="ARBA00022968"/>
    </source>
</evidence>
<evidence type="ECO:0000256" key="1">
    <source>
        <dbReference type="ARBA" id="ARBA00004323"/>
    </source>
</evidence>
<evidence type="ECO:0000259" key="5">
    <source>
        <dbReference type="Pfam" id="PF03016"/>
    </source>
</evidence>
<keyword evidence="3" id="KW-0735">Signal-anchor</keyword>
<dbReference type="PANTHER" id="PTHR11062">
    <property type="entry name" value="EXOSTOSIN HEPARAN SULFATE GLYCOSYLTRANSFERASE -RELATED"/>
    <property type="match status" value="1"/>
</dbReference>
<dbReference type="InterPro" id="IPR004263">
    <property type="entry name" value="Exostosin"/>
</dbReference>
<evidence type="ECO:0000256" key="2">
    <source>
        <dbReference type="ARBA" id="ARBA00010271"/>
    </source>
</evidence>
<name>A0A9D4ZIJ3_ADICA</name>
<keyword evidence="7" id="KW-1185">Reference proteome</keyword>
<dbReference type="InterPro" id="IPR040911">
    <property type="entry name" value="Exostosin_GT47"/>
</dbReference>
<sequence>MGSKLVSSLASFAACMSLGAIVSYIALSNGVLLQTTNLFSAASFVDRYSKANLPTFSLTRSNGACKCLVQANATADGLTNGTSVKCACDSTSGYSTNQIQVLPSCANGTLTAASPADNKQGSISKESVVKYEPWYAQGRTWHYPVLFPRCSMDVCFNYSRCEGTDRELLIYSYDSPSPPVRYFTGIKDTQWHTDNASKACLFFVFLDLNKPHRPHPRALPYWNNGLNHVLITFADMWKQRGPPQDTIGNASVMASDIHETTYRPGFDISIPLPGKLHMRELQDVKPNARKYLMTFRGLRYLGRAHEEGVLRSAEAFRAMHNGEDVVVVTSCRHGTNNLVRREAPELGVKCEEDEAKYWNYTYKDLMNTTFGLVPAGRQASSYRMIEVLSAGVVPVLVADNYVKPFDTLIQWHRCLLQFPSSEMHRIVPTLRAMDALQLLFRQRYCIHIYDAFLKDDRTLLRTTIASLTARFLGSLPLNIKFEADAV</sequence>